<organism evidence="2 3">
    <name type="scientific">Runella rosea</name>
    <dbReference type="NCBI Taxonomy" id="2259595"/>
    <lineage>
        <taxon>Bacteria</taxon>
        <taxon>Pseudomonadati</taxon>
        <taxon>Bacteroidota</taxon>
        <taxon>Cytophagia</taxon>
        <taxon>Cytophagales</taxon>
        <taxon>Spirosomataceae</taxon>
        <taxon>Runella</taxon>
    </lineage>
</organism>
<name>A0A344TQK6_9BACT</name>
<proteinExistence type="predicted"/>
<evidence type="ECO:0000256" key="1">
    <source>
        <dbReference type="SAM" id="SignalP"/>
    </source>
</evidence>
<dbReference type="RefSeq" id="WP_114069688.1">
    <property type="nucleotide sequence ID" value="NZ_CP030850.1"/>
</dbReference>
<dbReference type="Proteomes" id="UP000251993">
    <property type="component" value="Chromosome"/>
</dbReference>
<dbReference type="KEGG" id="run:DR864_25895"/>
<accession>A0A344TQK6</accession>
<evidence type="ECO:0000313" key="2">
    <source>
        <dbReference type="EMBL" id="AXE20927.1"/>
    </source>
</evidence>
<protein>
    <submittedName>
        <fullName evidence="2">Uncharacterized protein</fullName>
    </submittedName>
</protein>
<sequence>MKITRFSSALALGFLLLFNACQRPTSKLQTGGIIVKEGFIDCFQAGLQAAGKDVWCEASAVLNDGNYISMANDKDMPGTDASIFYWAYAETGVFGSKPTYVTQNLFKTAQKYEDFALTPDRKVAFLTTAFDRVKEGSTEWDSYNALLYWPVNGDSPQTIQPKAVHLATGEKFSMGLRNALSKALRSTEFPDGMPYFKVEGFAATNNKLFFGIREEGKKYDDFKYKAKVLTISYRFEKDSLVAGTDFQTLADIDIATLEPSLPKPLALSCLEFDAKRNIFWVLTSMESETQLNSAYLWWATEADLKSGKLHLVKDRATGQPLKFTHKAEDLTPVGSNRLFVIHDDDRNRTKIGDQTRQPHQAAYTIVEF</sequence>
<dbReference type="EMBL" id="CP030850">
    <property type="protein sequence ID" value="AXE20927.1"/>
    <property type="molecule type" value="Genomic_DNA"/>
</dbReference>
<dbReference type="AlphaFoldDB" id="A0A344TQK6"/>
<gene>
    <name evidence="2" type="ORF">DR864_25895</name>
</gene>
<evidence type="ECO:0000313" key="3">
    <source>
        <dbReference type="Proteomes" id="UP000251993"/>
    </source>
</evidence>
<feature type="signal peptide" evidence="1">
    <location>
        <begin position="1"/>
        <end position="22"/>
    </location>
</feature>
<reference evidence="2 3" key="1">
    <citation type="submission" date="2018-07" db="EMBL/GenBank/DDBJ databases">
        <title>Genome sequencing of Runella.</title>
        <authorList>
            <person name="Baek M.-G."/>
            <person name="Yi H."/>
        </authorList>
    </citation>
    <scope>NUCLEOTIDE SEQUENCE [LARGE SCALE GENOMIC DNA]</scope>
    <source>
        <strain evidence="2 3">HYN0085</strain>
    </source>
</reference>
<keyword evidence="1" id="KW-0732">Signal</keyword>
<keyword evidence="3" id="KW-1185">Reference proteome</keyword>
<feature type="chain" id="PRO_5016649447" evidence="1">
    <location>
        <begin position="23"/>
        <end position="368"/>
    </location>
</feature>
<dbReference type="OrthoDB" id="6179211at2"/>